<dbReference type="GO" id="GO:0015935">
    <property type="term" value="C:small ribosomal subunit"/>
    <property type="evidence" value="ECO:0007669"/>
    <property type="project" value="InterPro"/>
</dbReference>
<evidence type="ECO:0000256" key="6">
    <source>
        <dbReference type="RuleBase" id="RU003631"/>
    </source>
</evidence>
<dbReference type="InterPro" id="IPR023454">
    <property type="entry name" value="Ribosomal_uS2_arc"/>
</dbReference>
<comment type="similarity">
    <text evidence="1 5 6">Belongs to the universal ribosomal protein uS2 family.</text>
</comment>
<evidence type="ECO:0000256" key="2">
    <source>
        <dbReference type="ARBA" id="ARBA00022980"/>
    </source>
</evidence>
<keyword evidence="3 5" id="KW-0687">Ribonucleoprotein</keyword>
<protein>
    <recommendedName>
        <fullName evidence="4 5">Small ribosomal subunit protein uS2</fullName>
    </recommendedName>
</protein>
<evidence type="ECO:0000256" key="5">
    <source>
        <dbReference type="HAMAP-Rule" id="MF_00291"/>
    </source>
</evidence>
<reference evidence="7" key="1">
    <citation type="submission" date="2016-05" db="EMBL/GenBank/DDBJ databases">
        <title>Microbial consortia oxidize butane by reversing methanogenesis.</title>
        <authorList>
            <person name="Laso-Perez R."/>
            <person name="Richter M."/>
            <person name="Wegener G."/>
            <person name="Musat F."/>
        </authorList>
    </citation>
    <scope>NUCLEOTIDE SEQUENCE [LARGE SCALE GENOMIC DNA]</scope>
    <source>
        <strain evidence="7">BOX1</strain>
    </source>
</reference>
<proteinExistence type="inferred from homology"/>
<dbReference type="FunFam" id="3.40.50.10490:FF:000030">
    <property type="entry name" value="30S ribosomal protein S2"/>
    <property type="match status" value="1"/>
</dbReference>
<organism evidence="7 8">
    <name type="scientific">Candidatus Syntropharchaeum butanivorans</name>
    <dbReference type="NCBI Taxonomy" id="1839936"/>
    <lineage>
        <taxon>Archaea</taxon>
        <taxon>Methanobacteriati</taxon>
        <taxon>Methanobacteriota</taxon>
        <taxon>Stenosarchaea group</taxon>
        <taxon>Methanomicrobia</taxon>
        <taxon>Methanosarcinales</taxon>
        <taxon>ANME-2 cluster</taxon>
        <taxon>Candidatus Syntropharchaeum</taxon>
    </lineage>
</organism>
<dbReference type="NCBIfam" id="TIGR01012">
    <property type="entry name" value="uS2_euk_arch"/>
    <property type="match status" value="1"/>
</dbReference>
<dbReference type="PATRIC" id="fig|1839936.3.peg.614"/>
<keyword evidence="8" id="KW-1185">Reference proteome</keyword>
<dbReference type="InterPro" id="IPR023591">
    <property type="entry name" value="Ribosomal_uS2_flav_dom_sf"/>
</dbReference>
<name>A0A1F2P5Q4_9EURY</name>
<dbReference type="PROSITE" id="PS00963">
    <property type="entry name" value="RIBOSOMAL_S2_2"/>
    <property type="match status" value="1"/>
</dbReference>
<dbReference type="STRING" id="1839936.SBU_000606"/>
<dbReference type="CDD" id="cd01425">
    <property type="entry name" value="RPS2"/>
    <property type="match status" value="1"/>
</dbReference>
<dbReference type="InterPro" id="IPR018130">
    <property type="entry name" value="Ribosomal_uS2_CS"/>
</dbReference>
<keyword evidence="2 5" id="KW-0689">Ribosomal protein</keyword>
<dbReference type="InterPro" id="IPR005707">
    <property type="entry name" value="Ribosomal_uS2_euk/arc"/>
</dbReference>
<dbReference type="PRINTS" id="PR00395">
    <property type="entry name" value="RIBOSOMALS2"/>
</dbReference>
<dbReference type="AlphaFoldDB" id="A0A1F2P5Q4"/>
<evidence type="ECO:0000313" key="8">
    <source>
        <dbReference type="Proteomes" id="UP000185779"/>
    </source>
</evidence>
<dbReference type="Proteomes" id="UP000185779">
    <property type="component" value="Unassembled WGS sequence"/>
</dbReference>
<evidence type="ECO:0000256" key="3">
    <source>
        <dbReference type="ARBA" id="ARBA00023274"/>
    </source>
</evidence>
<dbReference type="GO" id="GO:0006412">
    <property type="term" value="P:translation"/>
    <property type="evidence" value="ECO:0007669"/>
    <property type="project" value="UniProtKB-UniRule"/>
</dbReference>
<sequence length="222" mass="25062">MYLTVERGKRMDVEVKKELVDDVVEDEGLLIPADSYLAAGIHIGTQYKTAHMMKYIYRVRNDGLYILDIKATDERIRIAAKFLARYDPEGILAVAARQYGHKPATVFAEKIGAHAITGRYIPGTLTNPIHQNYMEPDIVVVTDPMGDSQVIKEAVNVGIPVIAMCDTNNMIANIELVIPTNNKGRKALATIYWLLTRETLKEYGREEEAERCKIEEFEAEVF</sequence>
<accession>A0A1F2P5Q4</accession>
<dbReference type="PANTHER" id="PTHR11489">
    <property type="entry name" value="40S RIBOSOMAL PROTEIN SA"/>
    <property type="match status" value="1"/>
</dbReference>
<comment type="caution">
    <text evidence="7">The sequence shown here is derived from an EMBL/GenBank/DDBJ whole genome shotgun (WGS) entry which is preliminary data.</text>
</comment>
<dbReference type="HAMAP" id="MF_00291_A">
    <property type="entry name" value="Ribosomal_uS2_A"/>
    <property type="match status" value="1"/>
</dbReference>
<evidence type="ECO:0000256" key="4">
    <source>
        <dbReference type="ARBA" id="ARBA00035256"/>
    </source>
</evidence>
<evidence type="ECO:0000313" key="7">
    <source>
        <dbReference type="EMBL" id="OFV66639.1"/>
    </source>
</evidence>
<dbReference type="GO" id="GO:0003735">
    <property type="term" value="F:structural constituent of ribosome"/>
    <property type="evidence" value="ECO:0007669"/>
    <property type="project" value="InterPro"/>
</dbReference>
<dbReference type="Pfam" id="PF00318">
    <property type="entry name" value="Ribosomal_S2"/>
    <property type="match status" value="2"/>
</dbReference>
<dbReference type="InterPro" id="IPR001865">
    <property type="entry name" value="Ribosomal_uS2"/>
</dbReference>
<dbReference type="Gene3D" id="3.40.50.10490">
    <property type="entry name" value="Glucose-6-phosphate isomerase like protein, domain 1"/>
    <property type="match status" value="1"/>
</dbReference>
<dbReference type="EMBL" id="LYOR01000002">
    <property type="protein sequence ID" value="OFV66639.1"/>
    <property type="molecule type" value="Genomic_DNA"/>
</dbReference>
<gene>
    <name evidence="5" type="primary">rps2</name>
    <name evidence="7" type="ORF">SBU_000606</name>
</gene>
<dbReference type="SUPFAM" id="SSF52313">
    <property type="entry name" value="Ribosomal protein S2"/>
    <property type="match status" value="1"/>
</dbReference>
<evidence type="ECO:0000256" key="1">
    <source>
        <dbReference type="ARBA" id="ARBA00006242"/>
    </source>
</evidence>